<dbReference type="AlphaFoldDB" id="A0A931HE04"/>
<comment type="caution">
    <text evidence="2">The sequence shown here is derived from an EMBL/GenBank/DDBJ whole genome shotgun (WGS) entry which is preliminary data.</text>
</comment>
<dbReference type="Proteomes" id="UP000617634">
    <property type="component" value="Unassembled WGS sequence"/>
</dbReference>
<organism evidence="2 3">
    <name type="scientific">Novosphingobium aureum</name>
    <dbReference type="NCBI Taxonomy" id="2792964"/>
    <lineage>
        <taxon>Bacteria</taxon>
        <taxon>Pseudomonadati</taxon>
        <taxon>Pseudomonadota</taxon>
        <taxon>Alphaproteobacteria</taxon>
        <taxon>Sphingomonadales</taxon>
        <taxon>Sphingomonadaceae</taxon>
        <taxon>Novosphingobium</taxon>
    </lineage>
</organism>
<evidence type="ECO:0000313" key="2">
    <source>
        <dbReference type="EMBL" id="MBH0114372.1"/>
    </source>
</evidence>
<dbReference type="EMBL" id="JADZGI010000002">
    <property type="protein sequence ID" value="MBH0114372.1"/>
    <property type="molecule type" value="Genomic_DNA"/>
</dbReference>
<name>A0A931HE04_9SPHN</name>
<feature type="domain" description="Zorya protein ZorC EH" evidence="1">
    <location>
        <begin position="102"/>
        <end position="444"/>
    </location>
</feature>
<dbReference type="InterPro" id="IPR028943">
    <property type="entry name" value="ZorC_EH_Signature_dom"/>
</dbReference>
<dbReference type="RefSeq" id="WP_197165614.1">
    <property type="nucleotide sequence ID" value="NZ_JADZGI010000002.1"/>
</dbReference>
<gene>
    <name evidence="2" type="ORF">I5E68_15610</name>
</gene>
<evidence type="ECO:0000313" key="3">
    <source>
        <dbReference type="Proteomes" id="UP000617634"/>
    </source>
</evidence>
<dbReference type="Pfam" id="PF15611">
    <property type="entry name" value="EH_Signature"/>
    <property type="match status" value="1"/>
</dbReference>
<proteinExistence type="predicted"/>
<accession>A0A931HE04</accession>
<evidence type="ECO:0000259" key="1">
    <source>
        <dbReference type="Pfam" id="PF15611"/>
    </source>
</evidence>
<reference evidence="2" key="1">
    <citation type="submission" date="2020-11" db="EMBL/GenBank/DDBJ databases">
        <title>Novosphingobium aureum sp. nov., a marine bacterium isolated from sediment of a salt flat.</title>
        <authorList>
            <person name="Yoo Y."/>
            <person name="Kim J.-J."/>
        </authorList>
    </citation>
    <scope>NUCLEOTIDE SEQUENCE</scope>
    <source>
        <strain evidence="2">YJ-S2-02</strain>
    </source>
</reference>
<keyword evidence="3" id="KW-1185">Reference proteome</keyword>
<protein>
    <recommendedName>
        <fullName evidence="1">Zorya protein ZorC EH domain-containing protein</fullName>
    </recommendedName>
</protein>
<sequence length="462" mass="51665">MNIIRGAIGRMADLASHGFPNPPTTLPQLHHAFANLETGVEESEPREELVPFLRRCATVGIRTLRRSELNRLLRGVWCDAEFEGLGLNAIECALQDRKNSTTKALIDGYLLYFPMGRPAMEPLAEACRHLVEDQGGYWLDRHREYRLFDPANGPASIGQQLAENEEGAPASMFVKAGLGLSPFATSFGHHAFADACRTVAVMRGQSAYAGQDRLLDILEGEGQFDNTAAIVRALLEPWTDATPAAEHRQRVTAFLLERISDPRVNPGKRKWNPIHTNLSAEVGAERAGAIIQVLRRWLTDVAMRVFFTAIAETTDRPDMWDERKKFWLAYLDAGHISDAWPALGARAKLEIAQIARSQGESLEHGEISSGPSGSSSLIMQIGDLRISEWSDTGRCRFWDAQDGQAPKLYDRNYRNEALRTMSGNRGFESLRHDKTGGWRYRFANTIYRRTGIEHPRFGKGHA</sequence>